<protein>
    <submittedName>
        <fullName evidence="2">Uncharacterized protein</fullName>
    </submittedName>
</protein>
<name>A0A6P2D6F7_9BACT</name>
<dbReference type="EMBL" id="LR593886">
    <property type="protein sequence ID" value="VTR96507.1"/>
    <property type="molecule type" value="Genomic_DNA"/>
</dbReference>
<reference evidence="2 3" key="1">
    <citation type="submission" date="2019-05" db="EMBL/GenBank/DDBJ databases">
        <authorList>
            <consortium name="Science for Life Laboratories"/>
        </authorList>
    </citation>
    <scope>NUCLEOTIDE SEQUENCE [LARGE SCALE GENOMIC DNA]</scope>
    <source>
        <strain evidence="2">Soil9</strain>
    </source>
</reference>
<feature type="transmembrane region" description="Helical" evidence="1">
    <location>
        <begin position="50"/>
        <end position="69"/>
    </location>
</feature>
<gene>
    <name evidence="2" type="ORF">SOIL9_12070</name>
</gene>
<dbReference type="Proteomes" id="UP000464178">
    <property type="component" value="Chromosome"/>
</dbReference>
<evidence type="ECO:0000313" key="2">
    <source>
        <dbReference type="EMBL" id="VTR96507.1"/>
    </source>
</evidence>
<organism evidence="2 3">
    <name type="scientific">Gemmata massiliana</name>
    <dbReference type="NCBI Taxonomy" id="1210884"/>
    <lineage>
        <taxon>Bacteria</taxon>
        <taxon>Pseudomonadati</taxon>
        <taxon>Planctomycetota</taxon>
        <taxon>Planctomycetia</taxon>
        <taxon>Gemmatales</taxon>
        <taxon>Gemmataceae</taxon>
        <taxon>Gemmata</taxon>
    </lineage>
</organism>
<dbReference type="KEGG" id="gms:SOIL9_12070"/>
<accession>A0A6P2D6F7</accession>
<proteinExistence type="predicted"/>
<feature type="transmembrane region" description="Helical" evidence="1">
    <location>
        <begin position="12"/>
        <end position="35"/>
    </location>
</feature>
<keyword evidence="1" id="KW-0472">Membrane</keyword>
<keyword evidence="1" id="KW-0812">Transmembrane</keyword>
<evidence type="ECO:0000256" key="1">
    <source>
        <dbReference type="SAM" id="Phobius"/>
    </source>
</evidence>
<dbReference type="RefSeq" id="WP_162670785.1">
    <property type="nucleotide sequence ID" value="NZ_LR593886.1"/>
</dbReference>
<keyword evidence="1" id="KW-1133">Transmembrane helix</keyword>
<evidence type="ECO:0000313" key="3">
    <source>
        <dbReference type="Proteomes" id="UP000464178"/>
    </source>
</evidence>
<dbReference type="AlphaFoldDB" id="A0A6P2D6F7"/>
<keyword evidence="3" id="KW-1185">Reference proteome</keyword>
<sequence length="179" mass="18952">MLFAVYAEIGDGVLYLTLGCAASVGMLSWITYWLARGFRAPGPAAPPGRLAVWVVGCSVAVAAVCLPPLRKAGDWRAEPRGEPVAPASAGQLDLDYFGCIPRFAWAGTVGAEEALVPGASCQSRAGVRGRCERYRWVVDGPHVAAEVMCFGLLILPFARARAIRRARVVEPGAAPDTAR</sequence>